<organism evidence="1">
    <name type="scientific">Vibrio sp. VP1(2010)</name>
    <dbReference type="NCBI Taxonomy" id="749330"/>
    <lineage>
        <taxon>Bacteria</taxon>
        <taxon>Pseudomonadati</taxon>
        <taxon>Pseudomonadota</taxon>
        <taxon>Gammaproteobacteria</taxon>
        <taxon>Vibrionales</taxon>
        <taxon>Vibrionaceae</taxon>
        <taxon>Vibrio</taxon>
    </lineage>
</organism>
<accession>D5JEH9</accession>
<geneLocation type="plasmid" evidence="1">
    <name>pV1</name>
</geneLocation>
<evidence type="ECO:0000313" key="1">
    <source>
        <dbReference type="EMBL" id="ADE60757.1"/>
    </source>
</evidence>
<protein>
    <submittedName>
        <fullName evidence="1">Uncharacterized protein</fullName>
    </submittedName>
</protein>
<dbReference type="AlphaFoldDB" id="D5JEH9"/>
<gene>
    <name evidence="1" type="ORF">repV1-ORF2</name>
</gene>
<name>D5JEH9_9VIBR</name>
<dbReference type="EMBL" id="GU272159">
    <property type="protein sequence ID" value="ADE60757.1"/>
    <property type="molecule type" value="Genomic_DNA"/>
</dbReference>
<proteinExistence type="predicted"/>
<reference evidence="1" key="1">
    <citation type="journal article" date="2010" name="J. Microbiol. Biotechnol.">
        <title>A new ColE1-like plasmid group revealed by comparative analysis of the replication proficient fragments of Vibrionaceae plasmids.</title>
        <authorList>
            <person name="Pan L."/>
            <person name="Leung P.C."/>
            <person name="Gu J.D."/>
        </authorList>
    </citation>
    <scope>NUCLEOTIDE SEQUENCE</scope>
    <source>
        <strain evidence="1">VP1</strain>
        <plasmid evidence="1">pV1</plasmid>
    </source>
</reference>
<keyword evidence="1" id="KW-0614">Plasmid</keyword>
<sequence length="66" mass="7238">MRSRSFWAIVCQCVVGLSVHHCPHESLSRLKFALNSQPLYTALKVISQHTQSALASLLSLCAGKGR</sequence>